<dbReference type="Pfam" id="PF04264">
    <property type="entry name" value="YceI"/>
    <property type="match status" value="1"/>
</dbReference>
<protein>
    <submittedName>
        <fullName evidence="3">Polyisoprenoid-binding protein YceI</fullName>
    </submittedName>
</protein>
<dbReference type="Proteomes" id="UP000535937">
    <property type="component" value="Unassembled WGS sequence"/>
</dbReference>
<dbReference type="AlphaFoldDB" id="A0A7W4WAZ8"/>
<keyword evidence="1" id="KW-0732">Signal</keyword>
<evidence type="ECO:0000313" key="3">
    <source>
        <dbReference type="EMBL" id="MBB3060382.1"/>
    </source>
</evidence>
<name>A0A7W4WAZ8_9GAMM</name>
<dbReference type="InterPro" id="IPR036761">
    <property type="entry name" value="TTHA0802/YceI-like_sf"/>
</dbReference>
<sequence>MYHQRLSLLTFLLCFISTAAGAATDSYRIDSAASDIHWRVYRAGVLSGLGHNHVISASGVSGSVQLETPPQESSFELNIPVAALVVDSPALRSHYGEDFSAQPSAKAVAGTRANMLGDKLLKGDQFPQVQLSGSAVVSSGQQVNIPVTIRILGRSIAVRLPATVEFDGRQLRARGQFALSHRQLELQPFRAALGALRVAENIDFSYDIRANRTD</sequence>
<accession>A0A7W4WAZ8</accession>
<dbReference type="SUPFAM" id="SSF101874">
    <property type="entry name" value="YceI-like"/>
    <property type="match status" value="1"/>
</dbReference>
<keyword evidence="4" id="KW-1185">Reference proteome</keyword>
<proteinExistence type="predicted"/>
<dbReference type="InterPro" id="IPR007372">
    <property type="entry name" value="Lipid/polyisoprenoid-bd_YceI"/>
</dbReference>
<gene>
    <name evidence="3" type="ORF">FHS09_001197</name>
</gene>
<evidence type="ECO:0000256" key="1">
    <source>
        <dbReference type="SAM" id="SignalP"/>
    </source>
</evidence>
<evidence type="ECO:0000313" key="4">
    <source>
        <dbReference type="Proteomes" id="UP000535937"/>
    </source>
</evidence>
<evidence type="ECO:0000259" key="2">
    <source>
        <dbReference type="Pfam" id="PF04264"/>
    </source>
</evidence>
<feature type="domain" description="Lipid/polyisoprenoid-binding YceI-like" evidence="2">
    <location>
        <begin position="27"/>
        <end position="208"/>
    </location>
</feature>
<organism evidence="3 4">
    <name type="scientific">Microbulbifer rhizosphaerae</name>
    <dbReference type="NCBI Taxonomy" id="1562603"/>
    <lineage>
        <taxon>Bacteria</taxon>
        <taxon>Pseudomonadati</taxon>
        <taxon>Pseudomonadota</taxon>
        <taxon>Gammaproteobacteria</taxon>
        <taxon>Cellvibrionales</taxon>
        <taxon>Microbulbiferaceae</taxon>
        <taxon>Microbulbifer</taxon>
    </lineage>
</organism>
<dbReference type="Gene3D" id="2.40.128.110">
    <property type="entry name" value="Lipid/polyisoprenoid-binding, YceI-like"/>
    <property type="match status" value="1"/>
</dbReference>
<dbReference type="EMBL" id="JACHWZ010000004">
    <property type="protein sequence ID" value="MBB3060382.1"/>
    <property type="molecule type" value="Genomic_DNA"/>
</dbReference>
<reference evidence="3 4" key="1">
    <citation type="submission" date="2020-08" db="EMBL/GenBank/DDBJ databases">
        <title>Genomic Encyclopedia of Type Strains, Phase III (KMG-III): the genomes of soil and plant-associated and newly described type strains.</title>
        <authorList>
            <person name="Whitman W."/>
        </authorList>
    </citation>
    <scope>NUCLEOTIDE SEQUENCE [LARGE SCALE GENOMIC DNA]</scope>
    <source>
        <strain evidence="3 4">CECT 8799</strain>
    </source>
</reference>
<dbReference type="RefSeq" id="WP_183457708.1">
    <property type="nucleotide sequence ID" value="NZ_JACHWZ010000004.1"/>
</dbReference>
<feature type="chain" id="PRO_5031311055" evidence="1">
    <location>
        <begin position="23"/>
        <end position="214"/>
    </location>
</feature>
<feature type="signal peptide" evidence="1">
    <location>
        <begin position="1"/>
        <end position="22"/>
    </location>
</feature>
<comment type="caution">
    <text evidence="3">The sequence shown here is derived from an EMBL/GenBank/DDBJ whole genome shotgun (WGS) entry which is preliminary data.</text>
</comment>